<feature type="chain" id="PRO_5028166260" description="Lipoprotein" evidence="1">
    <location>
        <begin position="25"/>
        <end position="113"/>
    </location>
</feature>
<proteinExistence type="predicted"/>
<evidence type="ECO:0008006" key="4">
    <source>
        <dbReference type="Google" id="ProtNLM"/>
    </source>
</evidence>
<comment type="caution">
    <text evidence="2">The sequence shown here is derived from an EMBL/GenBank/DDBJ whole genome shotgun (WGS) entry which is preliminary data.</text>
</comment>
<evidence type="ECO:0000313" key="3">
    <source>
        <dbReference type="Proteomes" id="UP000587586"/>
    </source>
</evidence>
<keyword evidence="1" id="KW-0732">Signal</keyword>
<dbReference type="Proteomes" id="UP000587586">
    <property type="component" value="Unassembled WGS sequence"/>
</dbReference>
<sequence length="113" mass="12090">MTRIFAMSAIAAVALLVGVASAQAQDQMVCRGTITSKQGSGLVVKIFHFEVSEVTGGEVGEVLENCKKIAQQRQNKAARSAPGVPFQKFSEVELRCSRGAVQQTVKRLLQTAP</sequence>
<reference evidence="3" key="1">
    <citation type="submission" date="2020-06" db="EMBL/GenBank/DDBJ databases">
        <title>Draft genomic sequecing of Geomonas sp. Red745.</title>
        <authorList>
            <person name="Itoh H."/>
            <person name="Xu Z.X."/>
            <person name="Ushijima N."/>
            <person name="Masuda Y."/>
            <person name="Shiratori Y."/>
            <person name="Senoo K."/>
        </authorList>
    </citation>
    <scope>NUCLEOTIDE SEQUENCE [LARGE SCALE GENOMIC DNA]</scope>
    <source>
        <strain evidence="3">Red745</strain>
    </source>
</reference>
<accession>A0A6V8NC20</accession>
<dbReference type="EMBL" id="BLXZ01000008">
    <property type="protein sequence ID" value="GFO69980.1"/>
    <property type="molecule type" value="Genomic_DNA"/>
</dbReference>
<organism evidence="2 3">
    <name type="scientific">Geomonas limicola</name>
    <dbReference type="NCBI Taxonomy" id="2740186"/>
    <lineage>
        <taxon>Bacteria</taxon>
        <taxon>Pseudomonadati</taxon>
        <taxon>Thermodesulfobacteriota</taxon>
        <taxon>Desulfuromonadia</taxon>
        <taxon>Geobacterales</taxon>
        <taxon>Geobacteraceae</taxon>
        <taxon>Geomonas</taxon>
    </lineage>
</organism>
<gene>
    <name evidence="2" type="ORF">GMLC_35590</name>
</gene>
<protein>
    <recommendedName>
        <fullName evidence="4">Lipoprotein</fullName>
    </recommendedName>
</protein>
<dbReference type="AlphaFoldDB" id="A0A6V8NC20"/>
<evidence type="ECO:0000256" key="1">
    <source>
        <dbReference type="SAM" id="SignalP"/>
    </source>
</evidence>
<evidence type="ECO:0000313" key="2">
    <source>
        <dbReference type="EMBL" id="GFO69980.1"/>
    </source>
</evidence>
<keyword evidence="3" id="KW-1185">Reference proteome</keyword>
<name>A0A6V8NC20_9BACT</name>
<dbReference type="RefSeq" id="WP_183362571.1">
    <property type="nucleotide sequence ID" value="NZ_BLXZ01000008.1"/>
</dbReference>
<feature type="signal peptide" evidence="1">
    <location>
        <begin position="1"/>
        <end position="24"/>
    </location>
</feature>